<gene>
    <name evidence="1" type="ORF">QNI22_04610</name>
</gene>
<protein>
    <submittedName>
        <fullName evidence="1">Uncharacterized protein</fullName>
    </submittedName>
</protein>
<evidence type="ECO:0000313" key="2">
    <source>
        <dbReference type="Proteomes" id="UP001232063"/>
    </source>
</evidence>
<reference evidence="1" key="1">
    <citation type="submission" date="2023-05" db="EMBL/GenBank/DDBJ databases">
        <authorList>
            <person name="Zhang X."/>
        </authorList>
    </citation>
    <scope>NUCLEOTIDE SEQUENCE</scope>
    <source>
        <strain evidence="1">BD1B2-1</strain>
    </source>
</reference>
<dbReference type="EMBL" id="JASJOU010000001">
    <property type="protein sequence ID" value="MDJ1499910.1"/>
    <property type="molecule type" value="Genomic_DNA"/>
</dbReference>
<name>A0AAE3QYP6_9BACT</name>
<organism evidence="1 2">
    <name type="scientific">Xanthocytophaga agilis</name>
    <dbReference type="NCBI Taxonomy" id="3048010"/>
    <lineage>
        <taxon>Bacteria</taxon>
        <taxon>Pseudomonadati</taxon>
        <taxon>Bacteroidota</taxon>
        <taxon>Cytophagia</taxon>
        <taxon>Cytophagales</taxon>
        <taxon>Rhodocytophagaceae</taxon>
        <taxon>Xanthocytophaga</taxon>
    </lineage>
</organism>
<evidence type="ECO:0000313" key="1">
    <source>
        <dbReference type="EMBL" id="MDJ1499910.1"/>
    </source>
</evidence>
<dbReference type="AlphaFoldDB" id="A0AAE3QYP6"/>
<proteinExistence type="predicted"/>
<dbReference type="Proteomes" id="UP001232063">
    <property type="component" value="Unassembled WGS sequence"/>
</dbReference>
<dbReference type="RefSeq" id="WP_314509449.1">
    <property type="nucleotide sequence ID" value="NZ_JASJOU010000001.1"/>
</dbReference>
<comment type="caution">
    <text evidence="1">The sequence shown here is derived from an EMBL/GenBank/DDBJ whole genome shotgun (WGS) entry which is preliminary data.</text>
</comment>
<accession>A0AAE3QYP6</accession>
<sequence length="239" mass="28423">MIYFKVDSDFIDNNPFEVQTNDVEVDRDYYQNLFSFDNFYEPNNELIRLKLPFDRELDGHVRGLRDFYSWGLGRAWAYCLIISPQLKGILEKQTFLLPPHRFYEAYVRDDEWQKHSYYVFHFIQNTLEDIEYNKSVFGVFKYGQNIPDEILKPGEIISIEGYKLRDKQERKERKSGLKLIKAFFKPGIIYDMFALQGQIVVSERLKQTIEDQHIIGVKFTDLQSDDILKNIELVMNDAS</sequence>
<keyword evidence="2" id="KW-1185">Reference proteome</keyword>